<keyword evidence="4 7" id="KW-0808">Transferase</keyword>
<dbReference type="Proteomes" id="UP000606720">
    <property type="component" value="Unassembled WGS sequence"/>
</dbReference>
<dbReference type="InterPro" id="IPR031340">
    <property type="entry name" value="RsmF_methylt_CI"/>
</dbReference>
<evidence type="ECO:0000256" key="6">
    <source>
        <dbReference type="ARBA" id="ARBA00022884"/>
    </source>
</evidence>
<dbReference type="InterPro" id="IPR049560">
    <property type="entry name" value="MeTrfase_RsmB-F_NOP2_cat"/>
</dbReference>
<dbReference type="Gene3D" id="3.30.70.1170">
    <property type="entry name" value="Sun protein, domain 3"/>
    <property type="match status" value="1"/>
</dbReference>
<dbReference type="Pfam" id="PF13636">
    <property type="entry name" value="Methyltranf_PUA"/>
    <property type="match status" value="1"/>
</dbReference>
<comment type="caution">
    <text evidence="7">Lacks conserved residue(s) required for the propagation of feature annotation.</text>
</comment>
<dbReference type="GO" id="GO:0001510">
    <property type="term" value="P:RNA methylation"/>
    <property type="evidence" value="ECO:0007669"/>
    <property type="project" value="InterPro"/>
</dbReference>
<keyword evidence="2" id="KW-0963">Cytoplasm</keyword>
<comment type="similarity">
    <text evidence="1 7">Belongs to the class I-like SAM-binding methyltransferase superfamily. RsmB/NOP family.</text>
</comment>
<dbReference type="PANTHER" id="PTHR22807:SF30">
    <property type="entry name" value="28S RRNA (CYTOSINE(4447)-C(5))-METHYLTRANSFERASE-RELATED"/>
    <property type="match status" value="1"/>
</dbReference>
<dbReference type="InterPro" id="IPR023267">
    <property type="entry name" value="RCMT"/>
</dbReference>
<dbReference type="Pfam" id="PF17126">
    <property type="entry name" value="RsmF_methylt_CI"/>
    <property type="match status" value="1"/>
</dbReference>
<dbReference type="PRINTS" id="PR02008">
    <property type="entry name" value="RCMTFAMILY"/>
</dbReference>
<organism evidence="9 10">
    <name type="scientific">Roseburia zhanii</name>
    <dbReference type="NCBI Taxonomy" id="2763064"/>
    <lineage>
        <taxon>Bacteria</taxon>
        <taxon>Bacillati</taxon>
        <taxon>Bacillota</taxon>
        <taxon>Clostridia</taxon>
        <taxon>Lachnospirales</taxon>
        <taxon>Lachnospiraceae</taxon>
        <taxon>Roseburia</taxon>
    </lineage>
</organism>
<evidence type="ECO:0000256" key="3">
    <source>
        <dbReference type="ARBA" id="ARBA00022603"/>
    </source>
</evidence>
<keyword evidence="6 7" id="KW-0694">RNA-binding</keyword>
<dbReference type="InterPro" id="IPR001678">
    <property type="entry name" value="MeTrfase_RsmB-F_NOP2_dom"/>
</dbReference>
<dbReference type="PANTHER" id="PTHR22807">
    <property type="entry name" value="NOP2 YEAST -RELATED NOL1/NOP2/FMU SUN DOMAIN-CONTAINING"/>
    <property type="match status" value="1"/>
</dbReference>
<gene>
    <name evidence="9" type="ORF">H8S17_02675</name>
</gene>
<dbReference type="CDD" id="cd21147">
    <property type="entry name" value="RsmF_methylt_CTD1"/>
    <property type="match status" value="1"/>
</dbReference>
<dbReference type="InterPro" id="IPR027391">
    <property type="entry name" value="Nol1_Nop2_Fmu_2"/>
</dbReference>
<dbReference type="InterPro" id="IPR031341">
    <property type="entry name" value="Methyltr_RsmF_N"/>
</dbReference>
<dbReference type="NCBIfam" id="TIGR00446">
    <property type="entry name" value="nop2p"/>
    <property type="match status" value="1"/>
</dbReference>
<feature type="domain" description="SAM-dependent MTase RsmB/NOP-type" evidence="8">
    <location>
        <begin position="21"/>
        <end position="301"/>
    </location>
</feature>
<evidence type="ECO:0000256" key="7">
    <source>
        <dbReference type="PROSITE-ProRule" id="PRU01023"/>
    </source>
</evidence>
<evidence type="ECO:0000256" key="5">
    <source>
        <dbReference type="ARBA" id="ARBA00022691"/>
    </source>
</evidence>
<proteinExistence type="inferred from homology"/>
<dbReference type="GO" id="GO:0008173">
    <property type="term" value="F:RNA methyltransferase activity"/>
    <property type="evidence" value="ECO:0007669"/>
    <property type="project" value="InterPro"/>
</dbReference>
<comment type="caution">
    <text evidence="9">The sequence shown here is derived from an EMBL/GenBank/DDBJ whole genome shotgun (WGS) entry which is preliminary data.</text>
</comment>
<sequence length="456" mass="51139">MLPQEFETRMKQMLGAEYEAFIQSYDKEKQQALRLNPLKTTAAEFLKQAPFTLRKVPWAEEGYYYSSTDTPGKHPYHDAGVYYIQEPSAMAPAEYLEAMPGEKILDLCAAPGGKSTQIAGKMNGEGLLLCNEIHPARAKILSENIERMGIVNAIVTNETPEHLAEHFVEYFDKILVDAPCSGEGMFRKNEIACMEWSMENVQNCAMRQDKILDHAAGMLKAGGRLVYSTCTFAPEENEGSISRFLNRHSEFEILTVEKAEGMSEGNPDWALDAAEEIRHTIRLFPHKLDGEGHYLAILHKKEDGIGRAYAKGGMEREITKDLIKPYLAFAEENLNKQQEGVYIAFGDQIYLAPVQTPALKGLKVLRPGLHLGSNKKNRFEPSHALALALKPEDVRHVYDLASDSHEIRAYLNGQSFTAEGEKGWYLITTDGYSIGWGKLAGGMMKNHYPKGLRKNM</sequence>
<dbReference type="PROSITE" id="PS01153">
    <property type="entry name" value="NOL1_NOP2_SUN"/>
    <property type="match status" value="1"/>
</dbReference>
<evidence type="ECO:0000259" key="8">
    <source>
        <dbReference type="PROSITE" id="PS51686"/>
    </source>
</evidence>
<evidence type="ECO:0000313" key="10">
    <source>
        <dbReference type="Proteomes" id="UP000606720"/>
    </source>
</evidence>
<dbReference type="RefSeq" id="WP_186866110.1">
    <property type="nucleotide sequence ID" value="NZ_JACOPH010000001.1"/>
</dbReference>
<dbReference type="CDD" id="cd02440">
    <property type="entry name" value="AdoMet_MTases"/>
    <property type="match status" value="1"/>
</dbReference>
<dbReference type="InterPro" id="IPR011023">
    <property type="entry name" value="Nop2p"/>
</dbReference>
<evidence type="ECO:0000313" key="9">
    <source>
        <dbReference type="EMBL" id="MBC5713126.1"/>
    </source>
</evidence>
<evidence type="ECO:0000256" key="2">
    <source>
        <dbReference type="ARBA" id="ARBA00022490"/>
    </source>
</evidence>
<feature type="binding site" evidence="7">
    <location>
        <begin position="108"/>
        <end position="114"/>
    </location>
    <ligand>
        <name>S-adenosyl-L-methionine</name>
        <dbReference type="ChEBI" id="CHEBI:59789"/>
    </ligand>
</feature>
<dbReference type="Pfam" id="PF01189">
    <property type="entry name" value="Methyltr_RsmB-F"/>
    <property type="match status" value="1"/>
</dbReference>
<dbReference type="AlphaFoldDB" id="A0A923LMX8"/>
<keyword evidence="5 7" id="KW-0949">S-adenosyl-L-methionine</keyword>
<dbReference type="Pfam" id="PF17125">
    <property type="entry name" value="Methyltr_RsmF_N"/>
    <property type="match status" value="1"/>
</dbReference>
<dbReference type="Gene3D" id="3.40.50.150">
    <property type="entry name" value="Vaccinia Virus protein VP39"/>
    <property type="match status" value="1"/>
</dbReference>
<feature type="binding site" evidence="7">
    <location>
        <position position="177"/>
    </location>
    <ligand>
        <name>S-adenosyl-L-methionine</name>
        <dbReference type="ChEBI" id="CHEBI:59789"/>
    </ligand>
</feature>
<reference evidence="9" key="1">
    <citation type="submission" date="2020-08" db="EMBL/GenBank/DDBJ databases">
        <title>Genome public.</title>
        <authorList>
            <person name="Liu C."/>
            <person name="Sun Q."/>
        </authorList>
    </citation>
    <scope>NUCLEOTIDE SEQUENCE</scope>
    <source>
        <strain evidence="9">BX1005</strain>
    </source>
</reference>
<evidence type="ECO:0000256" key="4">
    <source>
        <dbReference type="ARBA" id="ARBA00022679"/>
    </source>
</evidence>
<dbReference type="Gene3D" id="2.30.130.60">
    <property type="match status" value="1"/>
</dbReference>
<dbReference type="InterPro" id="IPR018314">
    <property type="entry name" value="RsmB/NOL1/NOP2-like_CS"/>
</dbReference>
<keyword evidence="3 7" id="KW-0489">Methyltransferase</keyword>
<feature type="binding site" evidence="7">
    <location>
        <position position="132"/>
    </location>
    <ligand>
        <name>S-adenosyl-L-methionine</name>
        <dbReference type="ChEBI" id="CHEBI:59789"/>
    </ligand>
</feature>
<name>A0A923LMX8_9FIRM</name>
<dbReference type="GO" id="GO:0003723">
    <property type="term" value="F:RNA binding"/>
    <property type="evidence" value="ECO:0007669"/>
    <property type="project" value="UniProtKB-UniRule"/>
</dbReference>
<dbReference type="PROSITE" id="PS51686">
    <property type="entry name" value="SAM_MT_RSMB_NOP"/>
    <property type="match status" value="1"/>
</dbReference>
<dbReference type="EMBL" id="JACOPH010000001">
    <property type="protein sequence ID" value="MBC5713126.1"/>
    <property type="molecule type" value="Genomic_DNA"/>
</dbReference>
<protein>
    <submittedName>
        <fullName evidence="9">RsmF rRNA methyltransferase first C-terminal domain-containing protein</fullName>
    </submittedName>
</protein>
<dbReference type="SUPFAM" id="SSF53335">
    <property type="entry name" value="S-adenosyl-L-methionine-dependent methyltransferases"/>
    <property type="match status" value="1"/>
</dbReference>
<keyword evidence="10" id="KW-1185">Reference proteome</keyword>
<dbReference type="GO" id="GO:0008757">
    <property type="term" value="F:S-adenosylmethionine-dependent methyltransferase activity"/>
    <property type="evidence" value="ECO:0007669"/>
    <property type="project" value="InterPro"/>
</dbReference>
<dbReference type="InterPro" id="IPR029063">
    <property type="entry name" value="SAM-dependent_MTases_sf"/>
</dbReference>
<dbReference type="GO" id="GO:0006396">
    <property type="term" value="P:RNA processing"/>
    <property type="evidence" value="ECO:0007669"/>
    <property type="project" value="InterPro"/>
</dbReference>
<feature type="active site" description="Nucleophile" evidence="7">
    <location>
        <position position="230"/>
    </location>
</feature>
<accession>A0A923LMX8</accession>
<evidence type="ECO:0000256" key="1">
    <source>
        <dbReference type="ARBA" id="ARBA00007494"/>
    </source>
</evidence>